<dbReference type="PANTHER" id="PTHR42978">
    <property type="entry name" value="QUORUM-QUENCHING LACTONASE YTNP-RELATED-RELATED"/>
    <property type="match status" value="1"/>
</dbReference>
<dbReference type="SUPFAM" id="SSF56281">
    <property type="entry name" value="Metallo-hydrolase/oxidoreductase"/>
    <property type="match status" value="1"/>
</dbReference>
<sequence>MKLHHLNCGTMCPVCRRLINGNGGFFERAKMVCHCLLVESSQGLILVDTGIGSHDIDQPAKRLGAGFVAMLSPSLLRQETALEQLASLGFQASDVKHIVPTHLDLDHAGGLSDFPGAQVHVYEPEHRHALQPSLRDSLRFRKAQFAHGPKWSIHAATSESWFGFQAIRPIADVDLLMVPLIGHTRGHVGVAVKKGEKWLLHCGDAYFHRSEVALKPDEPIPPGLAFFETLVQTLPAQRKATQARLRELVRKNGEEVELFCAHDPVEFARYR</sequence>
<dbReference type="GO" id="GO:0046872">
    <property type="term" value="F:metal ion binding"/>
    <property type="evidence" value="ECO:0007669"/>
    <property type="project" value="UniProtKB-KW"/>
</dbReference>
<evidence type="ECO:0000259" key="5">
    <source>
        <dbReference type="SMART" id="SM00849"/>
    </source>
</evidence>
<protein>
    <submittedName>
        <fullName evidence="6">MBL fold metallo-hydrolase</fullName>
    </submittedName>
</protein>
<reference evidence="6 7" key="1">
    <citation type="submission" date="2023-10" db="EMBL/GenBank/DDBJ databases">
        <title>Complete Genome Sequence of Limnobacter thiooxidans CS-K2T, Isolated from freshwater lake sediments in Bavaria, Germany.</title>
        <authorList>
            <person name="Naruki M."/>
            <person name="Watanabe A."/>
            <person name="Warashina T."/>
            <person name="Morita T."/>
            <person name="Arakawa K."/>
        </authorList>
    </citation>
    <scope>NUCLEOTIDE SEQUENCE [LARGE SCALE GENOMIC DNA]</scope>
    <source>
        <strain evidence="6 7">CS-K2</strain>
    </source>
</reference>
<dbReference type="SMART" id="SM00849">
    <property type="entry name" value="Lactamase_B"/>
    <property type="match status" value="1"/>
</dbReference>
<proteinExistence type="inferred from homology"/>
<evidence type="ECO:0000313" key="6">
    <source>
        <dbReference type="EMBL" id="BET25891.1"/>
    </source>
</evidence>
<organism evidence="6 7">
    <name type="scientific">Limnobacter thiooxidans</name>
    <dbReference type="NCBI Taxonomy" id="131080"/>
    <lineage>
        <taxon>Bacteria</taxon>
        <taxon>Pseudomonadati</taxon>
        <taxon>Pseudomonadota</taxon>
        <taxon>Betaproteobacteria</taxon>
        <taxon>Burkholderiales</taxon>
        <taxon>Burkholderiaceae</taxon>
        <taxon>Limnobacter</taxon>
    </lineage>
</organism>
<dbReference type="AlphaFoldDB" id="A0AA86J1M2"/>
<dbReference type="CDD" id="cd07742">
    <property type="entry name" value="metallo-hydrolase-like_MBL-fold"/>
    <property type="match status" value="1"/>
</dbReference>
<evidence type="ECO:0000256" key="3">
    <source>
        <dbReference type="ARBA" id="ARBA00022801"/>
    </source>
</evidence>
<dbReference type="Pfam" id="PF00753">
    <property type="entry name" value="Lactamase_B"/>
    <property type="match status" value="1"/>
</dbReference>
<dbReference type="InterPro" id="IPR036866">
    <property type="entry name" value="RibonucZ/Hydroxyglut_hydro"/>
</dbReference>
<dbReference type="Proteomes" id="UP001329151">
    <property type="component" value="Chromosome"/>
</dbReference>
<dbReference type="Gene3D" id="3.60.15.10">
    <property type="entry name" value="Ribonuclease Z/Hydroxyacylglutathione hydrolase-like"/>
    <property type="match status" value="1"/>
</dbReference>
<evidence type="ECO:0000313" key="7">
    <source>
        <dbReference type="Proteomes" id="UP001329151"/>
    </source>
</evidence>
<evidence type="ECO:0000256" key="4">
    <source>
        <dbReference type="ARBA" id="ARBA00022833"/>
    </source>
</evidence>
<accession>A0AA86J1M2</accession>
<keyword evidence="3" id="KW-0378">Hydrolase</keyword>
<dbReference type="EMBL" id="AP028947">
    <property type="protein sequence ID" value="BET25891.1"/>
    <property type="molecule type" value="Genomic_DNA"/>
</dbReference>
<dbReference type="InterPro" id="IPR001279">
    <property type="entry name" value="Metallo-B-lactamas"/>
</dbReference>
<dbReference type="PANTHER" id="PTHR42978:SF3">
    <property type="entry name" value="BLR3078 PROTEIN"/>
    <property type="match status" value="1"/>
</dbReference>
<keyword evidence="7" id="KW-1185">Reference proteome</keyword>
<name>A0AA86J1M2_9BURK</name>
<dbReference type="GO" id="GO:0016787">
    <property type="term" value="F:hydrolase activity"/>
    <property type="evidence" value="ECO:0007669"/>
    <property type="project" value="UniProtKB-KW"/>
</dbReference>
<evidence type="ECO:0000256" key="1">
    <source>
        <dbReference type="ARBA" id="ARBA00007749"/>
    </source>
</evidence>
<feature type="domain" description="Metallo-beta-lactamase" evidence="5">
    <location>
        <begin position="32"/>
        <end position="262"/>
    </location>
</feature>
<gene>
    <name evidence="6" type="ORF">RGQ30_13920</name>
</gene>
<dbReference type="KEGG" id="lto:RGQ30_13920"/>
<evidence type="ECO:0000256" key="2">
    <source>
        <dbReference type="ARBA" id="ARBA00022723"/>
    </source>
</evidence>
<dbReference type="RefSeq" id="WP_130556595.1">
    <property type="nucleotide sequence ID" value="NZ_AP028947.1"/>
</dbReference>
<keyword evidence="2" id="KW-0479">Metal-binding</keyword>
<dbReference type="InterPro" id="IPR051013">
    <property type="entry name" value="MBL_superfamily_lactonases"/>
</dbReference>
<comment type="similarity">
    <text evidence="1">Belongs to the metallo-beta-lactamase superfamily.</text>
</comment>
<keyword evidence="4" id="KW-0862">Zinc</keyword>